<feature type="transmembrane region" description="Helical" evidence="6">
    <location>
        <begin position="44"/>
        <end position="65"/>
    </location>
</feature>
<reference evidence="7" key="1">
    <citation type="submission" date="2012-11" db="EMBL/GenBank/DDBJ databases">
        <title>Dependencies among metagenomic species, viruses, plasmids and units of genetic variation.</title>
        <authorList>
            <person name="Nielsen H.B."/>
            <person name="Almeida M."/>
            <person name="Juncker A.S."/>
            <person name="Rasmussen S."/>
            <person name="Li J."/>
            <person name="Sunagawa S."/>
            <person name="Plichta D."/>
            <person name="Gautier L."/>
            <person name="Le Chatelier E."/>
            <person name="Peletier E."/>
            <person name="Bonde I."/>
            <person name="Nielsen T."/>
            <person name="Manichanh C."/>
            <person name="Arumugam M."/>
            <person name="Batto J."/>
            <person name="Santos M.B.Q.D."/>
            <person name="Blom N."/>
            <person name="Borruel N."/>
            <person name="Burgdorf K.S."/>
            <person name="Boumezbeur F."/>
            <person name="Casellas F."/>
            <person name="Dore J."/>
            <person name="Guarner F."/>
            <person name="Hansen T."/>
            <person name="Hildebrand F."/>
            <person name="Kaas R.S."/>
            <person name="Kennedy S."/>
            <person name="Kristiansen K."/>
            <person name="Kultima J.R."/>
            <person name="Leonard P."/>
            <person name="Levenez F."/>
            <person name="Lund O."/>
            <person name="Moumen B."/>
            <person name="Le Paslier D."/>
            <person name="Pons N."/>
            <person name="Pedersen O."/>
            <person name="Prifti E."/>
            <person name="Qin J."/>
            <person name="Raes J."/>
            <person name="Tap J."/>
            <person name="Tims S."/>
            <person name="Ussery D.W."/>
            <person name="Yamada T."/>
            <person name="MetaHit consortium"/>
            <person name="Renault P."/>
            <person name="Sicheritz-Ponten T."/>
            <person name="Bork P."/>
            <person name="Wang J."/>
            <person name="Brunak S."/>
            <person name="Ehrlich S.D."/>
        </authorList>
    </citation>
    <scope>NUCLEOTIDE SEQUENCE [LARGE SCALE GENOMIC DNA]</scope>
</reference>
<sequence length="343" mass="36893">MKKDLTKKLFSRDSITLYIVAAIYILVSVMLFSGSLSRQITNMLIPVSCYIVLAVSLNLVVGLLGELSLGHAGFMSAGLFSGCLVSIALADMLPMAVRLPVSMLFGGIIAAIVGLVVGLPALRLRGDYLAIVTLACGEIIKDIINNMKITGGALGLSTLKIYSKPAELIPFAIILVFITVIVTMNLKHSRHGRAITAIRDNRIAAEATGINVTYYKLLVFVIAAFFAGMAGVLYGHSLANIKAATFDYNMSIEILVIVVLGGMGSVRGSVIAAIILKALPEALREFSDFRMLLYSVLLIAIMLLNASPKFAELKGRLSVKSLIAFLKSKRVQPINATENKEER</sequence>
<protein>
    <submittedName>
        <fullName evidence="7">ABC-type transporter integral membrane subunit</fullName>
    </submittedName>
    <submittedName>
        <fullName evidence="8">Branched-chain amino acid ABC transporter permease</fullName>
    </submittedName>
</protein>
<name>R6TSW2_9BACT</name>
<dbReference type="EMBL" id="CBFW010000378">
    <property type="protein sequence ID" value="CDC76498.1"/>
    <property type="molecule type" value="Genomic_DNA"/>
</dbReference>
<feature type="transmembrane region" description="Helical" evidence="6">
    <location>
        <begin position="102"/>
        <end position="122"/>
    </location>
</feature>
<accession>R6TSW2</accession>
<evidence type="ECO:0000256" key="5">
    <source>
        <dbReference type="ARBA" id="ARBA00023136"/>
    </source>
</evidence>
<dbReference type="InterPro" id="IPR043428">
    <property type="entry name" value="LivM-like"/>
</dbReference>
<proteinExistence type="predicted"/>
<feature type="transmembrane region" description="Helical" evidence="6">
    <location>
        <begin position="15"/>
        <end position="32"/>
    </location>
</feature>
<evidence type="ECO:0000256" key="1">
    <source>
        <dbReference type="ARBA" id="ARBA00004651"/>
    </source>
</evidence>
<feature type="transmembrane region" description="Helical" evidence="6">
    <location>
        <begin position="71"/>
        <end position="90"/>
    </location>
</feature>
<dbReference type="Proteomes" id="UP001139365">
    <property type="component" value="Unassembled WGS sequence"/>
</dbReference>
<keyword evidence="2" id="KW-1003">Cell membrane</keyword>
<feature type="transmembrane region" description="Helical" evidence="6">
    <location>
        <begin position="254"/>
        <end position="279"/>
    </location>
</feature>
<evidence type="ECO:0000256" key="3">
    <source>
        <dbReference type="ARBA" id="ARBA00022692"/>
    </source>
</evidence>
<keyword evidence="3 6" id="KW-0812">Transmembrane</keyword>
<evidence type="ECO:0000256" key="4">
    <source>
        <dbReference type="ARBA" id="ARBA00022989"/>
    </source>
</evidence>
<reference evidence="8 10" key="2">
    <citation type="submission" date="2022-03" db="EMBL/GenBank/DDBJ databases">
        <title>Metagenome-assembled genomes from swine fecal metagenomes.</title>
        <authorList>
            <person name="Holman D.B."/>
            <person name="Kommadath A."/>
        </authorList>
    </citation>
    <scope>NUCLEOTIDE SEQUENCE [LARGE SCALE GENOMIC DNA]</scope>
    <source>
        <strain evidence="8">SUG147</strain>
    </source>
</reference>
<evidence type="ECO:0000313" key="7">
    <source>
        <dbReference type="EMBL" id="CDC76498.1"/>
    </source>
</evidence>
<dbReference type="InterPro" id="IPR001851">
    <property type="entry name" value="ABC_transp_permease"/>
</dbReference>
<dbReference type="STRING" id="1263015.BN580_02153"/>
<evidence type="ECO:0000256" key="6">
    <source>
        <dbReference type="SAM" id="Phobius"/>
    </source>
</evidence>
<dbReference type="PANTHER" id="PTHR30482:SF10">
    <property type="entry name" value="HIGH-AFFINITY BRANCHED-CHAIN AMINO ACID TRANSPORT PROTEIN BRAE"/>
    <property type="match status" value="1"/>
</dbReference>
<evidence type="ECO:0000313" key="9">
    <source>
        <dbReference type="Proteomes" id="UP000017938"/>
    </source>
</evidence>
<dbReference type="AlphaFoldDB" id="R6TSW2"/>
<feature type="transmembrane region" description="Helical" evidence="6">
    <location>
        <begin position="291"/>
        <end position="311"/>
    </location>
</feature>
<gene>
    <name evidence="7" type="ORF">BN580_02153</name>
    <name evidence="8" type="ORF">MR241_02955</name>
</gene>
<dbReference type="CDD" id="cd06581">
    <property type="entry name" value="TM_PBP1_LivM_like"/>
    <property type="match status" value="1"/>
</dbReference>
<keyword evidence="5 6" id="KW-0472">Membrane</keyword>
<evidence type="ECO:0000313" key="8">
    <source>
        <dbReference type="EMBL" id="MCI5755238.1"/>
    </source>
</evidence>
<comment type="subcellular location">
    <subcellularLocation>
        <location evidence="1">Cell membrane</location>
        <topology evidence="1">Multi-pass membrane protein</topology>
    </subcellularLocation>
</comment>
<dbReference type="GO" id="GO:0005886">
    <property type="term" value="C:plasma membrane"/>
    <property type="evidence" value="ECO:0007669"/>
    <property type="project" value="UniProtKB-SubCell"/>
</dbReference>
<feature type="transmembrane region" description="Helical" evidence="6">
    <location>
        <begin position="217"/>
        <end position="234"/>
    </location>
</feature>
<dbReference type="PANTHER" id="PTHR30482">
    <property type="entry name" value="HIGH-AFFINITY BRANCHED-CHAIN AMINO ACID TRANSPORT SYSTEM PERMEASE"/>
    <property type="match status" value="1"/>
</dbReference>
<dbReference type="Proteomes" id="UP000017938">
    <property type="component" value="Unassembled WGS sequence"/>
</dbReference>
<keyword evidence="4 6" id="KW-1133">Transmembrane helix</keyword>
<comment type="caution">
    <text evidence="7">The sequence shown here is derived from an EMBL/GenBank/DDBJ whole genome shotgun (WGS) entry which is preliminary data.</text>
</comment>
<dbReference type="EMBL" id="JALEMU010000047">
    <property type="protein sequence ID" value="MCI5755238.1"/>
    <property type="molecule type" value="Genomic_DNA"/>
</dbReference>
<organism evidence="7 9">
    <name type="scientific">Candidatus Colimorpha enterica</name>
    <dbReference type="NCBI Taxonomy" id="3083063"/>
    <lineage>
        <taxon>Bacteria</taxon>
        <taxon>Pseudomonadati</taxon>
        <taxon>Bacteroidota</taxon>
        <taxon>Bacteroidia</taxon>
        <taxon>Bacteroidales</taxon>
        <taxon>Candidatus Colimorpha</taxon>
    </lineage>
</organism>
<evidence type="ECO:0000256" key="2">
    <source>
        <dbReference type="ARBA" id="ARBA00022475"/>
    </source>
</evidence>
<dbReference type="GO" id="GO:0015658">
    <property type="term" value="F:branched-chain amino acid transmembrane transporter activity"/>
    <property type="evidence" value="ECO:0007669"/>
    <property type="project" value="InterPro"/>
</dbReference>
<dbReference type="Pfam" id="PF02653">
    <property type="entry name" value="BPD_transp_2"/>
    <property type="match status" value="1"/>
</dbReference>
<evidence type="ECO:0000313" key="10">
    <source>
        <dbReference type="Proteomes" id="UP001139365"/>
    </source>
</evidence>
<feature type="transmembrane region" description="Helical" evidence="6">
    <location>
        <begin position="168"/>
        <end position="186"/>
    </location>
</feature>